<reference evidence="2 3" key="1">
    <citation type="journal article" date="2024" name="Plant J.">
        <title>Genome sequences and population genomics reveal climatic adaptation and genomic divergence between two closely related sweetgum species.</title>
        <authorList>
            <person name="Xu W.Q."/>
            <person name="Ren C.Q."/>
            <person name="Zhang X.Y."/>
            <person name="Comes H.P."/>
            <person name="Liu X.H."/>
            <person name="Li Y.G."/>
            <person name="Kettle C.J."/>
            <person name="Jalonen R."/>
            <person name="Gaisberger H."/>
            <person name="Ma Y.Z."/>
            <person name="Qiu Y.X."/>
        </authorList>
    </citation>
    <scope>NUCLEOTIDE SEQUENCE [LARGE SCALE GENOMIC DNA]</scope>
    <source>
        <strain evidence="2">Hangzhou</strain>
    </source>
</reference>
<proteinExistence type="predicted"/>
<evidence type="ECO:0000313" key="2">
    <source>
        <dbReference type="EMBL" id="KAK9286598.1"/>
    </source>
</evidence>
<keyword evidence="3" id="KW-1185">Reference proteome</keyword>
<comment type="caution">
    <text evidence="2">The sequence shown here is derived from an EMBL/GenBank/DDBJ whole genome shotgun (WGS) entry which is preliminary data.</text>
</comment>
<protein>
    <submittedName>
        <fullName evidence="2">Uncharacterized protein</fullName>
    </submittedName>
</protein>
<gene>
    <name evidence="2" type="ORF">L1049_014998</name>
</gene>
<dbReference type="Proteomes" id="UP001415857">
    <property type="component" value="Unassembled WGS sequence"/>
</dbReference>
<sequence>MQCNIGWDIDPALPSPQKTEPSLPEKEFQIVQEMFEAVSSIDQMENPRAIIGAEPQM</sequence>
<evidence type="ECO:0000313" key="3">
    <source>
        <dbReference type="Proteomes" id="UP001415857"/>
    </source>
</evidence>
<accession>A0AAP0X5T7</accession>
<dbReference type="AlphaFoldDB" id="A0AAP0X5T7"/>
<organism evidence="2 3">
    <name type="scientific">Liquidambar formosana</name>
    <name type="common">Formosan gum</name>
    <dbReference type="NCBI Taxonomy" id="63359"/>
    <lineage>
        <taxon>Eukaryota</taxon>
        <taxon>Viridiplantae</taxon>
        <taxon>Streptophyta</taxon>
        <taxon>Embryophyta</taxon>
        <taxon>Tracheophyta</taxon>
        <taxon>Spermatophyta</taxon>
        <taxon>Magnoliopsida</taxon>
        <taxon>eudicotyledons</taxon>
        <taxon>Gunneridae</taxon>
        <taxon>Pentapetalae</taxon>
        <taxon>Saxifragales</taxon>
        <taxon>Altingiaceae</taxon>
        <taxon>Liquidambar</taxon>
    </lineage>
</organism>
<evidence type="ECO:0000256" key="1">
    <source>
        <dbReference type="SAM" id="MobiDB-lite"/>
    </source>
</evidence>
<name>A0AAP0X5T7_LIQFO</name>
<feature type="region of interest" description="Disordered" evidence="1">
    <location>
        <begin position="1"/>
        <end position="23"/>
    </location>
</feature>
<dbReference type="EMBL" id="JBBPBK010000004">
    <property type="protein sequence ID" value="KAK9286598.1"/>
    <property type="molecule type" value="Genomic_DNA"/>
</dbReference>